<accession>H0QK54</accession>
<dbReference type="SUPFAM" id="SSF46689">
    <property type="entry name" value="Homeodomain-like"/>
    <property type="match status" value="1"/>
</dbReference>
<feature type="domain" description="HTH tetR-type" evidence="6">
    <location>
        <begin position="5"/>
        <end position="65"/>
    </location>
</feature>
<dbReference type="EMBL" id="BAEG01000037">
    <property type="protein sequence ID" value="GAB13294.1"/>
    <property type="molecule type" value="Genomic_DNA"/>
</dbReference>
<keyword evidence="2 4" id="KW-0238">DNA-binding</keyword>
<dbReference type="GO" id="GO:0003700">
    <property type="term" value="F:DNA-binding transcription factor activity"/>
    <property type="evidence" value="ECO:0007669"/>
    <property type="project" value="TreeGrafter"/>
</dbReference>
<dbReference type="InterPro" id="IPR050109">
    <property type="entry name" value="HTH-type_TetR-like_transc_reg"/>
</dbReference>
<feature type="DNA-binding region" description="H-T-H motif" evidence="4">
    <location>
        <begin position="28"/>
        <end position="47"/>
    </location>
</feature>
<feature type="region of interest" description="Disordered" evidence="5">
    <location>
        <begin position="178"/>
        <end position="200"/>
    </location>
</feature>
<dbReference type="PRINTS" id="PR00455">
    <property type="entry name" value="HTHTETR"/>
</dbReference>
<dbReference type="Gene3D" id="1.10.357.10">
    <property type="entry name" value="Tetracycline Repressor, domain 2"/>
    <property type="match status" value="1"/>
</dbReference>
<gene>
    <name evidence="7" type="ORF">ARGLB_037_01450</name>
</gene>
<keyword evidence="8" id="KW-1185">Reference proteome</keyword>
<evidence type="ECO:0000259" key="6">
    <source>
        <dbReference type="PROSITE" id="PS50977"/>
    </source>
</evidence>
<keyword evidence="3" id="KW-0804">Transcription</keyword>
<protein>
    <submittedName>
        <fullName evidence="7">Putative TetR family transcriptional regulator</fullName>
    </submittedName>
</protein>
<comment type="caution">
    <text evidence="7">The sequence shown here is derived from an EMBL/GenBank/DDBJ whole genome shotgun (WGS) entry which is preliminary data.</text>
</comment>
<evidence type="ECO:0000313" key="7">
    <source>
        <dbReference type="EMBL" id="GAB13294.1"/>
    </source>
</evidence>
<evidence type="ECO:0000256" key="2">
    <source>
        <dbReference type="ARBA" id="ARBA00023125"/>
    </source>
</evidence>
<dbReference type="PANTHER" id="PTHR30055">
    <property type="entry name" value="HTH-TYPE TRANSCRIPTIONAL REGULATOR RUTR"/>
    <property type="match status" value="1"/>
</dbReference>
<dbReference type="PANTHER" id="PTHR30055:SF234">
    <property type="entry name" value="HTH-TYPE TRANSCRIPTIONAL REGULATOR BETI"/>
    <property type="match status" value="1"/>
</dbReference>
<dbReference type="STRING" id="1077972.ARGLB_037_01450"/>
<dbReference type="AlphaFoldDB" id="H0QK54"/>
<dbReference type="PROSITE" id="PS50977">
    <property type="entry name" value="HTH_TETR_2"/>
    <property type="match status" value="1"/>
</dbReference>
<name>H0QK54_ARTG1</name>
<dbReference type="eggNOG" id="COG1309">
    <property type="taxonomic scope" value="Bacteria"/>
</dbReference>
<proteinExistence type="predicted"/>
<evidence type="ECO:0000256" key="4">
    <source>
        <dbReference type="PROSITE-ProRule" id="PRU00335"/>
    </source>
</evidence>
<dbReference type="OrthoDB" id="9806334at2"/>
<organism evidence="7 8">
    <name type="scientific">Arthrobacter globiformis (strain ATCC 8010 / DSM 20124 / JCM 1332 / NBRC 12137 / NCIMB 8907 / NRRL B-2979 / 168)</name>
    <dbReference type="NCBI Taxonomy" id="1077972"/>
    <lineage>
        <taxon>Bacteria</taxon>
        <taxon>Bacillati</taxon>
        <taxon>Actinomycetota</taxon>
        <taxon>Actinomycetes</taxon>
        <taxon>Micrococcales</taxon>
        <taxon>Micrococcaceae</taxon>
        <taxon>Arthrobacter</taxon>
    </lineage>
</organism>
<evidence type="ECO:0000256" key="1">
    <source>
        <dbReference type="ARBA" id="ARBA00023015"/>
    </source>
</evidence>
<keyword evidence="1" id="KW-0805">Transcription regulation</keyword>
<sequence>MAKRPRARDAVLDAFERLLIDVGERAATLDAVAKSSGLSKGGLLYHFPSKEALIAASLERLDHLAASDLAQMAAAPEGAASYFIKASLWSNSPMDHSFLAATRLSAVGHQEARHRLSAMQKQWLIVIGEDVGTAMAKAVLCMGDGLYYNAMWRSGPSGKAEHRPTELNALLAVVGRLKSREHGQEGHPPPRQDQRAEAPC</sequence>
<dbReference type="RefSeq" id="WP_003800399.1">
    <property type="nucleotide sequence ID" value="NZ_BAEG01000037.1"/>
</dbReference>
<evidence type="ECO:0000313" key="8">
    <source>
        <dbReference type="Proteomes" id="UP000003828"/>
    </source>
</evidence>
<evidence type="ECO:0000256" key="5">
    <source>
        <dbReference type="SAM" id="MobiDB-lite"/>
    </source>
</evidence>
<dbReference type="GO" id="GO:0000976">
    <property type="term" value="F:transcription cis-regulatory region binding"/>
    <property type="evidence" value="ECO:0007669"/>
    <property type="project" value="TreeGrafter"/>
</dbReference>
<reference evidence="7 8" key="1">
    <citation type="submission" date="2011-12" db="EMBL/GenBank/DDBJ databases">
        <title>Whole genome shotgun sequence of Arthrobacter globiformis NBRC 12137.</title>
        <authorList>
            <person name="Miyazawa S."/>
            <person name="Hosoyama A."/>
            <person name="Tsuchikane K."/>
            <person name="Katsumata H."/>
            <person name="Yamazaki S."/>
            <person name="Fujita N."/>
        </authorList>
    </citation>
    <scope>NUCLEOTIDE SEQUENCE [LARGE SCALE GENOMIC DNA]</scope>
    <source>
        <strain evidence="7 8">NBRC 12137</strain>
    </source>
</reference>
<dbReference type="InterPro" id="IPR001647">
    <property type="entry name" value="HTH_TetR"/>
</dbReference>
<dbReference type="Pfam" id="PF00440">
    <property type="entry name" value="TetR_N"/>
    <property type="match status" value="1"/>
</dbReference>
<dbReference type="InterPro" id="IPR009057">
    <property type="entry name" value="Homeodomain-like_sf"/>
</dbReference>
<dbReference type="Proteomes" id="UP000003828">
    <property type="component" value="Unassembled WGS sequence"/>
</dbReference>
<evidence type="ECO:0000256" key="3">
    <source>
        <dbReference type="ARBA" id="ARBA00023163"/>
    </source>
</evidence>